<name>A0AAE1L4D4_PETCI</name>
<evidence type="ECO:0000256" key="1">
    <source>
        <dbReference type="SAM" id="MobiDB-lite"/>
    </source>
</evidence>
<evidence type="ECO:0000313" key="2">
    <source>
        <dbReference type="EMBL" id="KAK3896244.1"/>
    </source>
</evidence>
<feature type="non-terminal residue" evidence="2">
    <location>
        <position position="1"/>
    </location>
</feature>
<accession>A0AAE1L4D4</accession>
<feature type="compositionally biased region" description="Basic residues" evidence="1">
    <location>
        <begin position="137"/>
        <end position="151"/>
    </location>
</feature>
<dbReference type="Proteomes" id="UP001286313">
    <property type="component" value="Unassembled WGS sequence"/>
</dbReference>
<protein>
    <submittedName>
        <fullName evidence="2">Uncharacterized protein</fullName>
    </submittedName>
</protein>
<feature type="compositionally biased region" description="Low complexity" evidence="1">
    <location>
        <begin position="42"/>
        <end position="73"/>
    </location>
</feature>
<dbReference type="EMBL" id="JAWQEG010000005">
    <property type="protein sequence ID" value="KAK3896244.1"/>
    <property type="molecule type" value="Genomic_DNA"/>
</dbReference>
<feature type="compositionally biased region" description="Basic and acidic residues" evidence="1">
    <location>
        <begin position="9"/>
        <end position="27"/>
    </location>
</feature>
<keyword evidence="3" id="KW-1185">Reference proteome</keyword>
<gene>
    <name evidence="2" type="ORF">Pcinc_000067</name>
</gene>
<dbReference type="AlphaFoldDB" id="A0AAE1L4D4"/>
<feature type="region of interest" description="Disordered" evidence="1">
    <location>
        <begin position="1"/>
        <end position="154"/>
    </location>
</feature>
<comment type="caution">
    <text evidence="2">The sequence shown here is derived from an EMBL/GenBank/DDBJ whole genome shotgun (WGS) entry which is preliminary data.</text>
</comment>
<organism evidence="2 3">
    <name type="scientific">Petrolisthes cinctipes</name>
    <name type="common">Flat porcelain crab</name>
    <dbReference type="NCBI Taxonomy" id="88211"/>
    <lineage>
        <taxon>Eukaryota</taxon>
        <taxon>Metazoa</taxon>
        <taxon>Ecdysozoa</taxon>
        <taxon>Arthropoda</taxon>
        <taxon>Crustacea</taxon>
        <taxon>Multicrustacea</taxon>
        <taxon>Malacostraca</taxon>
        <taxon>Eumalacostraca</taxon>
        <taxon>Eucarida</taxon>
        <taxon>Decapoda</taxon>
        <taxon>Pleocyemata</taxon>
        <taxon>Anomura</taxon>
        <taxon>Galatheoidea</taxon>
        <taxon>Porcellanidae</taxon>
        <taxon>Petrolisthes</taxon>
    </lineage>
</organism>
<feature type="compositionally biased region" description="Basic and acidic residues" evidence="1">
    <location>
        <begin position="93"/>
        <end position="103"/>
    </location>
</feature>
<evidence type="ECO:0000313" key="3">
    <source>
        <dbReference type="Proteomes" id="UP001286313"/>
    </source>
</evidence>
<proteinExistence type="predicted"/>
<sequence>TIFSVHSTDSGRDNPFRPDGDISREADEIVELIKSGRPLNAQQLQQQQQQQQQLEEQEQQQQQPQQQNNNKQLVEQKAVDTLDAAPTHLESSPPKKEIPKEENGGGEGWGNQRGQIGGKRGGGGGELDPRNCGGDSRHRHSLRRSTRRTRRHQEEVQVQLLCHPIVPCGRKEDGTKKE</sequence>
<feature type="compositionally biased region" description="Gly residues" evidence="1">
    <location>
        <begin position="105"/>
        <end position="126"/>
    </location>
</feature>
<reference evidence="2" key="1">
    <citation type="submission" date="2023-10" db="EMBL/GenBank/DDBJ databases">
        <title>Genome assemblies of two species of porcelain crab, Petrolisthes cinctipes and Petrolisthes manimaculis (Anomura: Porcellanidae).</title>
        <authorList>
            <person name="Angst P."/>
        </authorList>
    </citation>
    <scope>NUCLEOTIDE SEQUENCE</scope>
    <source>
        <strain evidence="2">PB745_01</strain>
        <tissue evidence="2">Gill</tissue>
    </source>
</reference>